<feature type="compositionally biased region" description="Basic and acidic residues" evidence="1">
    <location>
        <begin position="359"/>
        <end position="371"/>
    </location>
</feature>
<comment type="caution">
    <text evidence="3">The sequence shown here is derived from an EMBL/GenBank/DDBJ whole genome shotgun (WGS) entry which is preliminary data.</text>
</comment>
<feature type="region of interest" description="Disordered" evidence="1">
    <location>
        <begin position="242"/>
        <end position="316"/>
    </location>
</feature>
<feature type="transmembrane region" description="Helical" evidence="2">
    <location>
        <begin position="325"/>
        <end position="350"/>
    </location>
</feature>
<evidence type="ECO:0000313" key="3">
    <source>
        <dbReference type="EMBL" id="CAD6192046.1"/>
    </source>
</evidence>
<keyword evidence="2" id="KW-0472">Membrane</keyword>
<dbReference type="Proteomes" id="UP000835052">
    <property type="component" value="Unassembled WGS sequence"/>
</dbReference>
<organism evidence="3 4">
    <name type="scientific">Caenorhabditis auriculariae</name>
    <dbReference type="NCBI Taxonomy" id="2777116"/>
    <lineage>
        <taxon>Eukaryota</taxon>
        <taxon>Metazoa</taxon>
        <taxon>Ecdysozoa</taxon>
        <taxon>Nematoda</taxon>
        <taxon>Chromadorea</taxon>
        <taxon>Rhabditida</taxon>
        <taxon>Rhabditina</taxon>
        <taxon>Rhabditomorpha</taxon>
        <taxon>Rhabditoidea</taxon>
        <taxon>Rhabditidae</taxon>
        <taxon>Peloderinae</taxon>
        <taxon>Caenorhabditis</taxon>
    </lineage>
</organism>
<feature type="compositionally biased region" description="Polar residues" evidence="1">
    <location>
        <begin position="291"/>
        <end position="303"/>
    </location>
</feature>
<feature type="region of interest" description="Disordered" evidence="1">
    <location>
        <begin position="356"/>
        <end position="397"/>
    </location>
</feature>
<evidence type="ECO:0000256" key="2">
    <source>
        <dbReference type="SAM" id="Phobius"/>
    </source>
</evidence>
<accession>A0A8S1H6I0</accession>
<evidence type="ECO:0000256" key="1">
    <source>
        <dbReference type="SAM" id="MobiDB-lite"/>
    </source>
</evidence>
<dbReference type="EMBL" id="CAJGYM010000025">
    <property type="protein sequence ID" value="CAD6192046.1"/>
    <property type="molecule type" value="Genomic_DNA"/>
</dbReference>
<protein>
    <submittedName>
        <fullName evidence="3">Uncharacterized protein</fullName>
    </submittedName>
</protein>
<keyword evidence="4" id="KW-1185">Reference proteome</keyword>
<dbReference type="AlphaFoldDB" id="A0A8S1H6I0"/>
<proteinExistence type="predicted"/>
<feature type="compositionally biased region" description="Polar residues" evidence="1">
    <location>
        <begin position="375"/>
        <end position="397"/>
    </location>
</feature>
<gene>
    <name evidence="3" type="ORF">CAUJ_LOCUS7965</name>
</gene>
<evidence type="ECO:0000313" key="4">
    <source>
        <dbReference type="Proteomes" id="UP000835052"/>
    </source>
</evidence>
<reference evidence="3" key="1">
    <citation type="submission" date="2020-10" db="EMBL/GenBank/DDBJ databases">
        <authorList>
            <person name="Kikuchi T."/>
        </authorList>
    </citation>
    <scope>NUCLEOTIDE SEQUENCE</scope>
    <source>
        <strain evidence="3">NKZ352</strain>
    </source>
</reference>
<keyword evidence="2" id="KW-0812">Transmembrane</keyword>
<feature type="compositionally biased region" description="Low complexity" evidence="1">
    <location>
        <begin position="274"/>
        <end position="284"/>
    </location>
</feature>
<name>A0A8S1H6I0_9PELO</name>
<sequence length="397" mass="44375">MMIHMAMRPTQPQNFDSQLVFERRPCPIPEVYGRPATNPEKTELLSCATDEECQLPSRYCFIGEQPFYSDTKRPGICVEAQNFKICKNSLQCDADEFCDKSTKKTKFGDATIKICFKVPSVPGTVHRDPKTSDVMFCDTTCVPIDAVCRPLNKVLNQYKGICIQATLDTNNNNFNVYTLENGEECNVNEDCDTSSFFTRKTEEEKMSFTRSCVDVKNYKLCIHLSLDDRLCNSEEKAVRSDDGTSQKCISKSRDNNLPESTTQKTESTTKKTEPTTQKTEPTTSMVEDDFTTSFYLTESPQTTEESAAISEASKRKEEEESHSGLFFILASVAAVLILVAIGGVATFILFKKKKARKNEKRDRKAKKEDKKKGRASSTTTATGQRTSGASNSVSNAV</sequence>
<keyword evidence="2" id="KW-1133">Transmembrane helix</keyword>